<dbReference type="SUPFAM" id="SSF75304">
    <property type="entry name" value="Amidase signature (AS) enzymes"/>
    <property type="match status" value="1"/>
</dbReference>
<dbReference type="PANTHER" id="PTHR11895">
    <property type="entry name" value="TRANSAMIDASE"/>
    <property type="match status" value="1"/>
</dbReference>
<dbReference type="NCBIfam" id="NF005460">
    <property type="entry name" value="PRK07056.1"/>
    <property type="match status" value="1"/>
</dbReference>
<dbReference type="PANTHER" id="PTHR11895:SF176">
    <property type="entry name" value="AMIDASE AMID-RELATED"/>
    <property type="match status" value="1"/>
</dbReference>
<accession>A0ABS5FD06</accession>
<evidence type="ECO:0000259" key="1">
    <source>
        <dbReference type="Pfam" id="PF01425"/>
    </source>
</evidence>
<dbReference type="InterPro" id="IPR000120">
    <property type="entry name" value="Amidase"/>
</dbReference>
<evidence type="ECO:0000313" key="3">
    <source>
        <dbReference type="Proteomes" id="UP001315278"/>
    </source>
</evidence>
<gene>
    <name evidence="2" type="ORF">JQ615_04545</name>
</gene>
<feature type="domain" description="Amidase" evidence="1">
    <location>
        <begin position="25"/>
        <end position="436"/>
    </location>
</feature>
<organism evidence="2 3">
    <name type="scientific">Bradyrhizobium jicamae</name>
    <dbReference type="NCBI Taxonomy" id="280332"/>
    <lineage>
        <taxon>Bacteria</taxon>
        <taxon>Pseudomonadati</taxon>
        <taxon>Pseudomonadota</taxon>
        <taxon>Alphaproteobacteria</taxon>
        <taxon>Hyphomicrobiales</taxon>
        <taxon>Nitrobacteraceae</taxon>
        <taxon>Bradyrhizobium</taxon>
    </lineage>
</organism>
<name>A0ABS5FD06_9BRAD</name>
<reference evidence="3" key="1">
    <citation type="journal article" date="2021" name="ISME J.">
        <title>Evolutionary origin and ecological implication of a unique nif island in free-living Bradyrhizobium lineages.</title>
        <authorList>
            <person name="Tao J."/>
        </authorList>
    </citation>
    <scope>NUCLEOTIDE SEQUENCE [LARGE SCALE GENOMIC DNA]</scope>
    <source>
        <strain evidence="3">SZCCT0434</strain>
    </source>
</reference>
<proteinExistence type="predicted"/>
<dbReference type="Proteomes" id="UP001315278">
    <property type="component" value="Unassembled WGS sequence"/>
</dbReference>
<sequence length="449" mass="47139">MPNNPTLASLAADLANGATSSRKLVERCIAKIADPAGEGQRTFIHVDRDAALDAADAMDRLRKAKAAPSPFAGIPVSIKDLFDIRGQVSRAGSRALDDSAPAEADAPVVARLRRAGFIVIGRTNMTEFAYSGIGINPHYGTPKGAWNRSVGHVPGGSSSGAAVSVADGMAFGALGTDTGGSCRIPAAYNGIVGYKPTQRRIPLDGGVPLSFSLDSYGPLANSVACCAVLDAVLADEPVKPLAPRPVKGMRLAVPTTVVLDDLDDAVAKAFERALAALSRAGAVIERIEVPELLDVGVMNAKGGFAAAESYAWHRYLIASKGDMYDPRVSSRILRGEGFPAADYIDLLNARRSFIERTTRRIAPYDAMVLPTTANLPPTIADLADDKAFATQNLRALRNCTLINVLDGCAISLPAHREGEPPVGLMLAASGGADRRIFELAAGMETVIRV</sequence>
<keyword evidence="3" id="KW-1185">Reference proteome</keyword>
<dbReference type="RefSeq" id="WP_212491813.1">
    <property type="nucleotide sequence ID" value="NZ_JAFCJH010000003.1"/>
</dbReference>
<comment type="caution">
    <text evidence="2">The sequence shown here is derived from an EMBL/GenBank/DDBJ whole genome shotgun (WGS) entry which is preliminary data.</text>
</comment>
<dbReference type="InterPro" id="IPR036928">
    <property type="entry name" value="AS_sf"/>
</dbReference>
<dbReference type="Gene3D" id="3.90.1300.10">
    <property type="entry name" value="Amidase signature (AS) domain"/>
    <property type="match status" value="1"/>
</dbReference>
<evidence type="ECO:0000313" key="2">
    <source>
        <dbReference type="EMBL" id="MBR0794658.1"/>
    </source>
</evidence>
<dbReference type="Pfam" id="PF01425">
    <property type="entry name" value="Amidase"/>
    <property type="match status" value="1"/>
</dbReference>
<dbReference type="InterPro" id="IPR023631">
    <property type="entry name" value="Amidase_dom"/>
</dbReference>
<dbReference type="EMBL" id="JAFCJH010000003">
    <property type="protein sequence ID" value="MBR0794658.1"/>
    <property type="molecule type" value="Genomic_DNA"/>
</dbReference>
<protein>
    <submittedName>
        <fullName evidence="2">Amidase</fullName>
    </submittedName>
</protein>